<evidence type="ECO:0000256" key="10">
    <source>
        <dbReference type="SAM" id="SignalP"/>
    </source>
</evidence>
<evidence type="ECO:0000256" key="3">
    <source>
        <dbReference type="ARBA" id="ARBA00022475"/>
    </source>
</evidence>
<dbReference type="VEuPathDB" id="TriTrypDB:Tb427_000039700"/>
<keyword evidence="3" id="KW-1003">Cell membrane</keyword>
<evidence type="ECO:0000256" key="5">
    <source>
        <dbReference type="ARBA" id="ARBA00022729"/>
    </source>
</evidence>
<evidence type="ECO:0000259" key="11">
    <source>
        <dbReference type="Pfam" id="PF13206"/>
    </source>
</evidence>
<dbReference type="SUPFAM" id="SSF118251">
    <property type="entry name" value="Variant surface glycoprotein MITAT 1.2, VSG 221, C-terminal domain"/>
    <property type="match status" value="1"/>
</dbReference>
<evidence type="ECO:0000313" key="12">
    <source>
        <dbReference type="EMBL" id="APD72566.1"/>
    </source>
</evidence>
<keyword evidence="7" id="KW-0325">Glycoprotein</keyword>
<evidence type="ECO:0000256" key="4">
    <source>
        <dbReference type="ARBA" id="ARBA00022622"/>
    </source>
</evidence>
<feature type="region of interest" description="Disordered" evidence="9">
    <location>
        <begin position="482"/>
        <end position="511"/>
    </location>
</feature>
<feature type="chain" id="PRO_5009615301" evidence="10">
    <location>
        <begin position="19"/>
        <end position="532"/>
    </location>
</feature>
<keyword evidence="4" id="KW-0336">GPI-anchor</keyword>
<protein>
    <submittedName>
        <fullName evidence="12">Variant surface glycoprotein 1125.2</fullName>
    </submittedName>
</protein>
<evidence type="ECO:0000256" key="9">
    <source>
        <dbReference type="SAM" id="MobiDB-lite"/>
    </source>
</evidence>
<feature type="compositionally biased region" description="Low complexity" evidence="9">
    <location>
        <begin position="489"/>
        <end position="500"/>
    </location>
</feature>
<accession>A0A1J0R408</accession>
<dbReference type="EMBL" id="KX698610">
    <property type="protein sequence ID" value="APD72566.1"/>
    <property type="molecule type" value="Genomic_DNA"/>
</dbReference>
<feature type="domain" description="Trypanosome variant surface glycoprotein B-type N-terminal" evidence="11">
    <location>
        <begin position="7"/>
        <end position="416"/>
    </location>
</feature>
<keyword evidence="5 10" id="KW-0732">Signal</keyword>
<dbReference type="InterPro" id="IPR025932">
    <property type="entry name" value="Trypano_VSG_B_N_dom"/>
</dbReference>
<evidence type="ECO:0000256" key="6">
    <source>
        <dbReference type="ARBA" id="ARBA00023136"/>
    </source>
</evidence>
<dbReference type="GO" id="GO:0005886">
    <property type="term" value="C:plasma membrane"/>
    <property type="evidence" value="ECO:0007669"/>
    <property type="project" value="UniProtKB-SubCell"/>
</dbReference>
<evidence type="ECO:0000256" key="2">
    <source>
        <dbReference type="ARBA" id="ARBA00004609"/>
    </source>
</evidence>
<dbReference type="Pfam" id="PF13206">
    <property type="entry name" value="VSG_B"/>
    <property type="match status" value="1"/>
</dbReference>
<proteinExistence type="predicted"/>
<dbReference type="VEuPathDB" id="TriTrypDB:Tb1125.Tb09.v4.0053"/>
<evidence type="ECO:0000256" key="7">
    <source>
        <dbReference type="ARBA" id="ARBA00023180"/>
    </source>
</evidence>
<dbReference type="AlphaFoldDB" id="A0A1J0R408"/>
<reference evidence="12" key="1">
    <citation type="submission" date="2016-08" db="EMBL/GenBank/DDBJ databases">
        <title>VSG repertoire of Trypanosoma brucei EATRO 1125.</title>
        <authorList>
            <person name="Cross G.A."/>
        </authorList>
    </citation>
    <scope>NUCLEOTIDE SEQUENCE</scope>
    <source>
        <strain evidence="12">EATRO 1125</strain>
    </source>
</reference>
<sequence>MLQALAIAVMLSLQRSTAKNENIKEIRDMCMLSGLLRQPIPEQLIVSADDAEPEEADSAMQKLITKIVAINLTVIDKAITDVLTQKNPPAEPGKLKAEKSDVQSYFKALDDETIKTMISAAQTAAGTSRSGANGSGSGDVELSEAAKRKLQKPFAKLTAKALRNQKALNKLEATLRTKKLALRRKLMEVLFGTAAARELPDKMLQALEPLTNLPETTPFPWEGTNRDETCKEAQPQESKKAGHALATDMVCICAVNANSGGDDFCGEGSTGNSNVISANNDAATAKRIWGKIDTLCNKFPGFRTQKLTADKLEAAGKAVLSHLGANYIAVTNGPDNSALISKRRNFLGFHTTGQPATTCQAAASTATTAGKGVCIDYTAQVETPNGIPWLGKLHACATELDELKKAQLTANTLITAAETVKTTMEGLFHHAAFEGTEDSRKRTAGNDEAAATTAIDRQCKAENKTVEDCPSEYCVYDAKAKDGKKCKPKTGTENTATGTGERAKSDDGQANTTASNSFIIKASPLWLPVLFF</sequence>
<feature type="compositionally biased region" description="Polar residues" evidence="9">
    <location>
        <begin position="123"/>
        <end position="132"/>
    </location>
</feature>
<feature type="signal peptide" evidence="10">
    <location>
        <begin position="1"/>
        <end position="18"/>
    </location>
</feature>
<dbReference type="InterPro" id="IPR027446">
    <property type="entry name" value="VSG_C_dom_sf"/>
</dbReference>
<feature type="region of interest" description="Disordered" evidence="9">
    <location>
        <begin position="123"/>
        <end position="144"/>
    </location>
</feature>
<name>A0A1J0R408_9TRYP</name>
<organism evidence="12">
    <name type="scientific">Trypanosoma brucei</name>
    <dbReference type="NCBI Taxonomy" id="5691"/>
    <lineage>
        <taxon>Eukaryota</taxon>
        <taxon>Discoba</taxon>
        <taxon>Euglenozoa</taxon>
        <taxon>Kinetoplastea</taxon>
        <taxon>Metakinetoplastina</taxon>
        <taxon>Trypanosomatida</taxon>
        <taxon>Trypanosomatidae</taxon>
        <taxon>Trypanosoma</taxon>
    </lineage>
</organism>
<evidence type="ECO:0000256" key="8">
    <source>
        <dbReference type="ARBA" id="ARBA00023288"/>
    </source>
</evidence>
<comment type="function">
    <text evidence="1">VSG forms a coat on the surface of the parasite. The trypanosome evades the immune response of the host by expressing a series of antigenically distinct VSGs from an estimated 1000 VSG genes.</text>
</comment>
<keyword evidence="8" id="KW-0449">Lipoprotein</keyword>
<keyword evidence="6" id="KW-0472">Membrane</keyword>
<evidence type="ECO:0000256" key="1">
    <source>
        <dbReference type="ARBA" id="ARBA00002523"/>
    </source>
</evidence>
<dbReference type="GO" id="GO:0098552">
    <property type="term" value="C:side of membrane"/>
    <property type="evidence" value="ECO:0007669"/>
    <property type="project" value="UniProtKB-KW"/>
</dbReference>
<comment type="subcellular location">
    <subcellularLocation>
        <location evidence="2">Cell membrane</location>
        <topology evidence="2">Lipid-anchor</topology>
        <topology evidence="2">GPI-anchor</topology>
    </subcellularLocation>
</comment>